<dbReference type="PROSITE" id="PS51387">
    <property type="entry name" value="FAD_PCMH"/>
    <property type="match status" value="1"/>
</dbReference>
<dbReference type="STRING" id="216432.CA2559_03330"/>
<evidence type="ECO:0000313" key="2">
    <source>
        <dbReference type="EMBL" id="EAP87755.1"/>
    </source>
</evidence>
<dbReference type="PANTHER" id="PTHR43762:SF1">
    <property type="entry name" value="D-ARABINONO-1,4-LACTONE OXIDASE"/>
    <property type="match status" value="1"/>
</dbReference>
<organism evidence="2 3">
    <name type="scientific">Croceibacter atlanticus (strain ATCC BAA-628 / JCM 21780 / CIP 108009 / IAM 15332 / KCTC 12090 / HTCC2559)</name>
    <dbReference type="NCBI Taxonomy" id="216432"/>
    <lineage>
        <taxon>Bacteria</taxon>
        <taxon>Pseudomonadati</taxon>
        <taxon>Bacteroidota</taxon>
        <taxon>Flavobacteriia</taxon>
        <taxon>Flavobacteriales</taxon>
        <taxon>Flavobacteriaceae</taxon>
        <taxon>Croceibacter</taxon>
    </lineage>
</organism>
<dbReference type="InterPro" id="IPR036318">
    <property type="entry name" value="FAD-bd_PCMH-like_sf"/>
</dbReference>
<proteinExistence type="predicted"/>
<dbReference type="InterPro" id="IPR016166">
    <property type="entry name" value="FAD-bd_PCMH"/>
</dbReference>
<gene>
    <name evidence="2" type="ordered locus">CA2559_03330</name>
</gene>
<sequence>MPKLKHITNWGNFPKIKAQEFKLRNTDNSQEFFNCKTIIPRGNARCYGDASLNSSVVSTLPLKHFINFNSKKGYITCECGVLFSDILEFIVPKGFFLPVTPGTKFITVGGAIAADIHGKNHHNEGCFSEFVIEFKLLTAQHIIITCSRTENEKLFWETIGGMGLTGIILSATFQLKPIKTSYIKQESIKAKNLDEVFQLFETHEDSTYTVAWIDCLKKGKGLGRSILIKGDHAAPSDLSKKQLEKPLKIHSSGKLKIPFFFPSFALNTFTVKVFNLLYYFKQFHKTTASVVHYDSFFYPLDAIHQWNNVYGKNGFIQYQFVVDKARSKAAMKEVLEAISKSGQGSFLAVLKLFGKQNIKAFNSFPIEGYTLALDFKLNKKVLQLIPILDAIILKYEGRIYRAKDSCSNPKLTNYVTAHNPKFDSIQNKRIKSHKTI</sequence>
<dbReference type="InterPro" id="IPR010031">
    <property type="entry name" value="FAD_lactone_oxidase-like"/>
</dbReference>
<dbReference type="eggNOG" id="COG0277">
    <property type="taxonomic scope" value="Bacteria"/>
</dbReference>
<name>A3U688_CROAH</name>
<reference evidence="2 3" key="1">
    <citation type="journal article" date="2010" name="J. Bacteriol.">
        <title>The complete genome sequence of Croceibacter atlanticus HTCC2559T.</title>
        <authorList>
            <person name="Oh H.M."/>
            <person name="Kang I."/>
            <person name="Ferriera S."/>
            <person name="Giovannoni S.J."/>
            <person name="Cho J.C."/>
        </authorList>
    </citation>
    <scope>NUCLEOTIDE SEQUENCE [LARGE SCALE GENOMIC DNA]</scope>
    <source>
        <strain evidence="3">ATCC BAA-628 / HTCC2559 / KCTC 12090</strain>
    </source>
</reference>
<dbReference type="OrthoDB" id="545125at2"/>
<dbReference type="KEGG" id="cat:CA2559_03330"/>
<dbReference type="PANTHER" id="PTHR43762">
    <property type="entry name" value="L-GULONOLACTONE OXIDASE"/>
    <property type="match status" value="1"/>
</dbReference>
<dbReference type="AlphaFoldDB" id="A3U688"/>
<dbReference type="HOGENOM" id="CLU_032465_0_0_10"/>
<protein>
    <recommendedName>
        <fullName evidence="1">FAD-binding PCMH-type domain-containing protein</fullName>
    </recommendedName>
</protein>
<dbReference type="InterPro" id="IPR016169">
    <property type="entry name" value="FAD-bd_PCMH_sub2"/>
</dbReference>
<dbReference type="Pfam" id="PF01565">
    <property type="entry name" value="FAD_binding_4"/>
    <property type="match status" value="1"/>
</dbReference>
<dbReference type="GeneID" id="89452457"/>
<dbReference type="Proteomes" id="UP000002297">
    <property type="component" value="Chromosome"/>
</dbReference>
<evidence type="ECO:0000259" key="1">
    <source>
        <dbReference type="PROSITE" id="PS51387"/>
    </source>
</evidence>
<accession>A3U688</accession>
<feature type="domain" description="FAD-binding PCMH-type" evidence="1">
    <location>
        <begin position="13"/>
        <end position="178"/>
    </location>
</feature>
<evidence type="ECO:0000313" key="3">
    <source>
        <dbReference type="Proteomes" id="UP000002297"/>
    </source>
</evidence>
<dbReference type="SUPFAM" id="SSF56176">
    <property type="entry name" value="FAD-binding/transporter-associated domain-like"/>
    <property type="match status" value="1"/>
</dbReference>
<dbReference type="GO" id="GO:0016899">
    <property type="term" value="F:oxidoreductase activity, acting on the CH-OH group of donors, oxygen as acceptor"/>
    <property type="evidence" value="ECO:0007669"/>
    <property type="project" value="InterPro"/>
</dbReference>
<keyword evidence="3" id="KW-1185">Reference proteome</keyword>
<dbReference type="GO" id="GO:0071949">
    <property type="term" value="F:FAD binding"/>
    <property type="evidence" value="ECO:0007669"/>
    <property type="project" value="InterPro"/>
</dbReference>
<dbReference type="InterPro" id="IPR006094">
    <property type="entry name" value="Oxid_FAD_bind_N"/>
</dbReference>
<dbReference type="RefSeq" id="WP_013186431.1">
    <property type="nucleotide sequence ID" value="NC_014230.1"/>
</dbReference>
<dbReference type="EMBL" id="CP002046">
    <property type="protein sequence ID" value="EAP87755.1"/>
    <property type="molecule type" value="Genomic_DNA"/>
</dbReference>
<dbReference type="Gene3D" id="3.30.465.10">
    <property type="match status" value="1"/>
</dbReference>